<feature type="compositionally biased region" description="Basic and acidic residues" evidence="3">
    <location>
        <begin position="346"/>
        <end position="367"/>
    </location>
</feature>
<evidence type="ECO:0000256" key="2">
    <source>
        <dbReference type="ARBA" id="ARBA00039630"/>
    </source>
</evidence>
<evidence type="ECO:0000256" key="1">
    <source>
        <dbReference type="ARBA" id="ARBA00011026"/>
    </source>
</evidence>
<accession>A0A9D4ND30</accession>
<evidence type="ECO:0000313" key="5">
    <source>
        <dbReference type="Proteomes" id="UP000828390"/>
    </source>
</evidence>
<reference evidence="4" key="1">
    <citation type="journal article" date="2019" name="bioRxiv">
        <title>The Genome of the Zebra Mussel, Dreissena polymorpha: A Resource for Invasive Species Research.</title>
        <authorList>
            <person name="McCartney M.A."/>
            <person name="Auch B."/>
            <person name="Kono T."/>
            <person name="Mallez S."/>
            <person name="Zhang Y."/>
            <person name="Obille A."/>
            <person name="Becker A."/>
            <person name="Abrahante J.E."/>
            <person name="Garbe J."/>
            <person name="Badalamenti J.P."/>
            <person name="Herman A."/>
            <person name="Mangelson H."/>
            <person name="Liachko I."/>
            <person name="Sullivan S."/>
            <person name="Sone E.D."/>
            <person name="Koren S."/>
            <person name="Silverstein K.A.T."/>
            <person name="Beckman K.B."/>
            <person name="Gohl D.M."/>
        </authorList>
    </citation>
    <scope>NUCLEOTIDE SEQUENCE</scope>
    <source>
        <strain evidence="4">Duluth1</strain>
        <tissue evidence="4">Whole animal</tissue>
    </source>
</reference>
<dbReference type="PANTHER" id="PTHR31214:SF2">
    <property type="entry name" value="PROTEIN FAM221A"/>
    <property type="match status" value="1"/>
</dbReference>
<dbReference type="Pfam" id="PF14753">
    <property type="entry name" value="FAM221"/>
    <property type="match status" value="1"/>
</dbReference>
<sequence length="367" mass="41533">MFVSFNKLNTTIRKLHLVHSSLCYTCLQVQRKCPRQLFIMAEQQYHLKFDASKGQAVDDYVEYKRIVGDDDGGKMFTPEEFEEYKKKVLPMRMKNRLYTAFTSPTGMDCKLVGPETPCFCKHRYKQHKTDFDVVPTERPIKLPCRSSGCKCASYHYVPLNGSQPIRCHCKHTADEHKEFGKFVCSKAGCTKCTGFKSSFSCGCGSPLSDHRMIVETGAEREARGHPLGEATPYAAMGGITGFSSMADGYMRLDPSGKGAPNKGFLEQSVTSSDNPFLRSNVQAIKQHQMRKKASGLTGPDDEIFDDQAERVSSMRRTGEDDMAYYERRYQERQRNETTRGVAPEAEMSRLEIGSRKAIEQKPRTPKK</sequence>
<feature type="region of interest" description="Disordered" evidence="3">
    <location>
        <begin position="329"/>
        <end position="367"/>
    </location>
</feature>
<evidence type="ECO:0000256" key="3">
    <source>
        <dbReference type="SAM" id="MobiDB-lite"/>
    </source>
</evidence>
<protein>
    <recommendedName>
        <fullName evidence="2">Protein FAM221A</fullName>
    </recommendedName>
</protein>
<comment type="caution">
    <text evidence="4">The sequence shown here is derived from an EMBL/GenBank/DDBJ whole genome shotgun (WGS) entry which is preliminary data.</text>
</comment>
<comment type="similarity">
    <text evidence="1">Belongs to the FAM221 family.</text>
</comment>
<dbReference type="Proteomes" id="UP000828390">
    <property type="component" value="Unassembled WGS sequence"/>
</dbReference>
<reference evidence="4" key="2">
    <citation type="submission" date="2020-11" db="EMBL/GenBank/DDBJ databases">
        <authorList>
            <person name="McCartney M.A."/>
            <person name="Auch B."/>
            <person name="Kono T."/>
            <person name="Mallez S."/>
            <person name="Becker A."/>
            <person name="Gohl D.M."/>
            <person name="Silverstein K.A.T."/>
            <person name="Koren S."/>
            <person name="Bechman K.B."/>
            <person name="Herman A."/>
            <person name="Abrahante J.E."/>
            <person name="Garbe J."/>
        </authorList>
    </citation>
    <scope>NUCLEOTIDE SEQUENCE</scope>
    <source>
        <strain evidence="4">Duluth1</strain>
        <tissue evidence="4">Whole animal</tissue>
    </source>
</reference>
<proteinExistence type="inferred from homology"/>
<organism evidence="4 5">
    <name type="scientific">Dreissena polymorpha</name>
    <name type="common">Zebra mussel</name>
    <name type="synonym">Mytilus polymorpha</name>
    <dbReference type="NCBI Taxonomy" id="45954"/>
    <lineage>
        <taxon>Eukaryota</taxon>
        <taxon>Metazoa</taxon>
        <taxon>Spiralia</taxon>
        <taxon>Lophotrochozoa</taxon>
        <taxon>Mollusca</taxon>
        <taxon>Bivalvia</taxon>
        <taxon>Autobranchia</taxon>
        <taxon>Heteroconchia</taxon>
        <taxon>Euheterodonta</taxon>
        <taxon>Imparidentia</taxon>
        <taxon>Neoheterodontei</taxon>
        <taxon>Myida</taxon>
        <taxon>Dreissenoidea</taxon>
        <taxon>Dreissenidae</taxon>
        <taxon>Dreissena</taxon>
    </lineage>
</organism>
<dbReference type="InterPro" id="IPR026755">
    <property type="entry name" value="Fam221a/b"/>
</dbReference>
<name>A0A9D4ND30_DREPO</name>
<dbReference type="PANTHER" id="PTHR31214">
    <property type="entry name" value="PROTEIN FAM221A-RELATED"/>
    <property type="match status" value="1"/>
</dbReference>
<gene>
    <name evidence="4" type="ORF">DPMN_018370</name>
</gene>
<keyword evidence="5" id="KW-1185">Reference proteome</keyword>
<evidence type="ECO:0000313" key="4">
    <source>
        <dbReference type="EMBL" id="KAH3894213.1"/>
    </source>
</evidence>
<dbReference type="AlphaFoldDB" id="A0A9D4ND30"/>
<dbReference type="EMBL" id="JAIWYP010000001">
    <property type="protein sequence ID" value="KAH3894213.1"/>
    <property type="molecule type" value="Genomic_DNA"/>
</dbReference>